<evidence type="ECO:0000256" key="7">
    <source>
        <dbReference type="ARBA" id="ARBA00023163"/>
    </source>
</evidence>
<keyword evidence="14" id="KW-1185">Reference proteome</keyword>
<dbReference type="GO" id="GO:0006351">
    <property type="term" value="P:DNA-templated transcription"/>
    <property type="evidence" value="ECO:0007669"/>
    <property type="project" value="UniProtKB-UniRule"/>
</dbReference>
<dbReference type="SMART" id="SM01409">
    <property type="entry name" value="RNA_pol_Rpb6"/>
    <property type="match status" value="1"/>
</dbReference>
<evidence type="ECO:0000256" key="4">
    <source>
        <dbReference type="ARBA" id="ARBA00022478"/>
    </source>
</evidence>
<sequence>MPLDNLSELKRRVPGGKYTLARAIAERARQLQSGQVTPLVEVRTPNPLSVAIDEIVQGKINFRFGVDAMPAGEAAEAALAAAQNAPAPVEEILPVAPKPRANSKAAKAAAAAAAEAEAAEAAAVSDDSTEGDTEDSQS</sequence>
<organism evidence="13 14">
    <name type="scientific">Abditibacterium utsteinense</name>
    <dbReference type="NCBI Taxonomy" id="1960156"/>
    <lineage>
        <taxon>Bacteria</taxon>
        <taxon>Pseudomonadati</taxon>
        <taxon>Abditibacteriota</taxon>
        <taxon>Abditibacteriia</taxon>
        <taxon>Abditibacteriales</taxon>
        <taxon>Abditibacteriaceae</taxon>
        <taxon>Abditibacterium</taxon>
    </lineage>
</organism>
<dbReference type="Proteomes" id="UP000237684">
    <property type="component" value="Unassembled WGS sequence"/>
</dbReference>
<evidence type="ECO:0000256" key="11">
    <source>
        <dbReference type="HAMAP-Rule" id="MF_00366"/>
    </source>
</evidence>
<keyword evidence="6 11" id="KW-0548">Nucleotidyltransferase</keyword>
<comment type="subunit">
    <text evidence="11">The RNAP catalytic core consists of 2 alpha, 1 beta, 1 beta' and 1 omega subunit. When a sigma factor is associated with the core the holoenzyme is formed, which can initiate transcription.</text>
</comment>
<evidence type="ECO:0000256" key="12">
    <source>
        <dbReference type="SAM" id="MobiDB-lite"/>
    </source>
</evidence>
<dbReference type="Gene3D" id="3.90.940.10">
    <property type="match status" value="1"/>
</dbReference>
<evidence type="ECO:0000256" key="10">
    <source>
        <dbReference type="ARBA" id="ARBA00048552"/>
    </source>
</evidence>
<name>A0A2S8SVY2_9BACT</name>
<dbReference type="Pfam" id="PF01192">
    <property type="entry name" value="RNA_pol_Rpb6"/>
    <property type="match status" value="1"/>
</dbReference>
<dbReference type="InterPro" id="IPR006110">
    <property type="entry name" value="Pol_omega/Rpo6/RPB6"/>
</dbReference>
<dbReference type="InterPro" id="IPR003716">
    <property type="entry name" value="DNA-dir_RNA_pol_omega"/>
</dbReference>
<keyword evidence="7 11" id="KW-0804">Transcription</keyword>
<accession>A0A2S8SVY2</accession>
<dbReference type="AlphaFoldDB" id="A0A2S8SVY2"/>
<reference evidence="13 14" key="1">
    <citation type="journal article" date="2018" name="Syst. Appl. Microbiol.">
        <title>Abditibacterium utsteinense sp. nov., the first cultivated member of candidate phylum FBP, isolated from ice-free Antarctic soil samples.</title>
        <authorList>
            <person name="Tahon G."/>
            <person name="Tytgat B."/>
            <person name="Lebbe L."/>
            <person name="Carlier A."/>
            <person name="Willems A."/>
        </authorList>
    </citation>
    <scope>NUCLEOTIDE SEQUENCE [LARGE SCALE GENOMIC DNA]</scope>
    <source>
        <strain evidence="13 14">LMG 29911</strain>
    </source>
</reference>
<evidence type="ECO:0000256" key="9">
    <source>
        <dbReference type="ARBA" id="ARBA00030998"/>
    </source>
</evidence>
<protein>
    <recommendedName>
        <fullName evidence="3 11">DNA-directed RNA polymerase subunit omega</fullName>
        <shortName evidence="11">RNAP omega subunit</shortName>
        <ecNumber evidence="2 11">2.7.7.6</ecNumber>
    </recommendedName>
    <alternativeName>
        <fullName evidence="9 11">RNA polymerase omega subunit</fullName>
    </alternativeName>
    <alternativeName>
        <fullName evidence="8 11">Transcriptase subunit omega</fullName>
    </alternativeName>
</protein>
<evidence type="ECO:0000256" key="6">
    <source>
        <dbReference type="ARBA" id="ARBA00022695"/>
    </source>
</evidence>
<dbReference type="SUPFAM" id="SSF63562">
    <property type="entry name" value="RPB6/omega subunit-like"/>
    <property type="match status" value="1"/>
</dbReference>
<dbReference type="GO" id="GO:0000428">
    <property type="term" value="C:DNA-directed RNA polymerase complex"/>
    <property type="evidence" value="ECO:0007669"/>
    <property type="project" value="UniProtKB-KW"/>
</dbReference>
<dbReference type="HAMAP" id="MF_00366">
    <property type="entry name" value="RNApol_bact_RpoZ"/>
    <property type="match status" value="1"/>
</dbReference>
<evidence type="ECO:0000313" key="14">
    <source>
        <dbReference type="Proteomes" id="UP000237684"/>
    </source>
</evidence>
<gene>
    <name evidence="11" type="primary">rpoZ</name>
    <name evidence="13" type="ORF">B1R32_103222</name>
</gene>
<dbReference type="GO" id="GO:0003677">
    <property type="term" value="F:DNA binding"/>
    <property type="evidence" value="ECO:0007669"/>
    <property type="project" value="UniProtKB-UniRule"/>
</dbReference>
<evidence type="ECO:0000256" key="1">
    <source>
        <dbReference type="ARBA" id="ARBA00006711"/>
    </source>
</evidence>
<dbReference type="RefSeq" id="WP_105482823.1">
    <property type="nucleotide sequence ID" value="NZ_NIGF01000003.1"/>
</dbReference>
<feature type="compositionally biased region" description="Low complexity" evidence="12">
    <location>
        <begin position="104"/>
        <end position="126"/>
    </location>
</feature>
<evidence type="ECO:0000256" key="3">
    <source>
        <dbReference type="ARBA" id="ARBA00013725"/>
    </source>
</evidence>
<dbReference type="NCBIfam" id="TIGR00690">
    <property type="entry name" value="rpoZ"/>
    <property type="match status" value="1"/>
</dbReference>
<comment type="function">
    <text evidence="11">Promotes RNA polymerase assembly. Latches the N- and C-terminal regions of the beta' subunit thereby facilitating its interaction with the beta and alpha subunits.</text>
</comment>
<dbReference type="EC" id="2.7.7.6" evidence="2 11"/>
<evidence type="ECO:0000256" key="5">
    <source>
        <dbReference type="ARBA" id="ARBA00022679"/>
    </source>
</evidence>
<feature type="compositionally biased region" description="Acidic residues" evidence="12">
    <location>
        <begin position="127"/>
        <end position="138"/>
    </location>
</feature>
<feature type="region of interest" description="Disordered" evidence="12">
    <location>
        <begin position="99"/>
        <end position="138"/>
    </location>
</feature>
<comment type="similarity">
    <text evidence="1 11">Belongs to the RNA polymerase subunit omega family.</text>
</comment>
<dbReference type="EMBL" id="NIGF01000003">
    <property type="protein sequence ID" value="PQV64954.1"/>
    <property type="molecule type" value="Genomic_DNA"/>
</dbReference>
<proteinExistence type="inferred from homology"/>
<keyword evidence="5 11" id="KW-0808">Transferase</keyword>
<dbReference type="InterPro" id="IPR036161">
    <property type="entry name" value="RPB6/omega-like_sf"/>
</dbReference>
<evidence type="ECO:0000313" key="13">
    <source>
        <dbReference type="EMBL" id="PQV64954.1"/>
    </source>
</evidence>
<dbReference type="InParanoid" id="A0A2S8SVY2"/>
<dbReference type="GO" id="GO:0003899">
    <property type="term" value="F:DNA-directed RNA polymerase activity"/>
    <property type="evidence" value="ECO:0007669"/>
    <property type="project" value="UniProtKB-UniRule"/>
</dbReference>
<comment type="caution">
    <text evidence="13">The sequence shown here is derived from an EMBL/GenBank/DDBJ whole genome shotgun (WGS) entry which is preliminary data.</text>
</comment>
<evidence type="ECO:0000256" key="2">
    <source>
        <dbReference type="ARBA" id="ARBA00012418"/>
    </source>
</evidence>
<keyword evidence="4 11" id="KW-0240">DNA-directed RNA polymerase</keyword>
<evidence type="ECO:0000256" key="8">
    <source>
        <dbReference type="ARBA" id="ARBA00029924"/>
    </source>
</evidence>
<comment type="catalytic activity">
    <reaction evidence="10 11">
        <text>RNA(n) + a ribonucleoside 5'-triphosphate = RNA(n+1) + diphosphate</text>
        <dbReference type="Rhea" id="RHEA:21248"/>
        <dbReference type="Rhea" id="RHEA-COMP:14527"/>
        <dbReference type="Rhea" id="RHEA-COMP:17342"/>
        <dbReference type="ChEBI" id="CHEBI:33019"/>
        <dbReference type="ChEBI" id="CHEBI:61557"/>
        <dbReference type="ChEBI" id="CHEBI:140395"/>
        <dbReference type="EC" id="2.7.7.6"/>
    </reaction>
</comment>
<dbReference type="OrthoDB" id="9815459at2"/>